<proteinExistence type="inferred from homology"/>
<dbReference type="EMBL" id="BNJG01000003">
    <property type="protein sequence ID" value="GHO59746.1"/>
    <property type="molecule type" value="Genomic_DNA"/>
</dbReference>
<evidence type="ECO:0000256" key="2">
    <source>
        <dbReference type="ARBA" id="ARBA00022448"/>
    </source>
</evidence>
<dbReference type="CDD" id="cd06261">
    <property type="entry name" value="TM_PBP2"/>
    <property type="match status" value="1"/>
</dbReference>
<dbReference type="Pfam" id="PF00528">
    <property type="entry name" value="BPD_transp_1"/>
    <property type="match status" value="1"/>
</dbReference>
<evidence type="ECO:0000256" key="4">
    <source>
        <dbReference type="ARBA" id="ARBA00022692"/>
    </source>
</evidence>
<keyword evidence="3" id="KW-1003">Cell membrane</keyword>
<feature type="transmembrane region" description="Helical" evidence="7">
    <location>
        <begin position="190"/>
        <end position="212"/>
    </location>
</feature>
<evidence type="ECO:0000256" key="5">
    <source>
        <dbReference type="ARBA" id="ARBA00022989"/>
    </source>
</evidence>
<dbReference type="PANTHER" id="PTHR30193:SF41">
    <property type="entry name" value="DIACETYLCHITOBIOSE UPTAKE SYSTEM PERMEASE PROTEIN NGCF"/>
    <property type="match status" value="1"/>
</dbReference>
<evidence type="ECO:0000259" key="8">
    <source>
        <dbReference type="PROSITE" id="PS50928"/>
    </source>
</evidence>
<name>A0ABQ3V460_9CHLR</name>
<evidence type="ECO:0000256" key="7">
    <source>
        <dbReference type="RuleBase" id="RU363032"/>
    </source>
</evidence>
<sequence length="329" mass="37133">MAVITEPPGSNLSAQQVKRERKQQFKIAGRAYLWLLPILISMAAIVYYPLIYGIVLSFTNANQDNIALHLGSTTLPATYKFVGFQNYIDIIQSWFTPGSDGAHILLQTLIWIVANIVLHFVISLGLALILNRKMRFRAIYRVLLMVPWAMPQYVSAFGWLFLFNQQYGFIDVALQSMHLPIIPWASDPNWALVSVIVVNVWLGIPFTTVTLLGGLQSVPTEMYEASAIDGATRWQALRFITLPMLRPIAFLVTLLDVIWTFNAFSIIYLITQGGPFNRTQTLVTYAWVQAIQGKQLFGVGGAYGVIILVILLIFTFFYSRLLRANETVY</sequence>
<evidence type="ECO:0000256" key="6">
    <source>
        <dbReference type="ARBA" id="ARBA00023136"/>
    </source>
</evidence>
<gene>
    <name evidence="9" type="ORF">KSB_82210</name>
</gene>
<dbReference type="PROSITE" id="PS50928">
    <property type="entry name" value="ABC_TM1"/>
    <property type="match status" value="1"/>
</dbReference>
<evidence type="ECO:0000256" key="3">
    <source>
        <dbReference type="ARBA" id="ARBA00022475"/>
    </source>
</evidence>
<feature type="transmembrane region" description="Helical" evidence="7">
    <location>
        <begin position="31"/>
        <end position="55"/>
    </location>
</feature>
<dbReference type="InterPro" id="IPR000515">
    <property type="entry name" value="MetI-like"/>
</dbReference>
<keyword evidence="2 7" id="KW-0813">Transport</keyword>
<keyword evidence="4 7" id="KW-0812">Transmembrane</keyword>
<keyword evidence="6 7" id="KW-0472">Membrane</keyword>
<evidence type="ECO:0000313" key="9">
    <source>
        <dbReference type="EMBL" id="GHO59746.1"/>
    </source>
</evidence>
<protein>
    <submittedName>
        <fullName evidence="9">ABC transporter permease</fullName>
    </submittedName>
</protein>
<dbReference type="InterPro" id="IPR035906">
    <property type="entry name" value="MetI-like_sf"/>
</dbReference>
<evidence type="ECO:0000256" key="1">
    <source>
        <dbReference type="ARBA" id="ARBA00004651"/>
    </source>
</evidence>
<feature type="transmembrane region" description="Helical" evidence="7">
    <location>
        <begin position="248"/>
        <end position="270"/>
    </location>
</feature>
<dbReference type="Gene3D" id="1.10.3720.10">
    <property type="entry name" value="MetI-like"/>
    <property type="match status" value="1"/>
</dbReference>
<feature type="transmembrane region" description="Helical" evidence="7">
    <location>
        <begin position="142"/>
        <end position="162"/>
    </location>
</feature>
<keyword evidence="5 7" id="KW-1133">Transmembrane helix</keyword>
<reference evidence="9 10" key="1">
    <citation type="journal article" date="2021" name="Int. J. Syst. Evol. Microbiol.">
        <title>Reticulibacter mediterranei gen. nov., sp. nov., within the new family Reticulibacteraceae fam. nov., and Ktedonospora formicarum gen. nov., sp. nov., Ktedonobacter robiniae sp. nov., Dictyobacter formicarum sp. nov. and Dictyobacter arantiisoli sp. nov., belonging to the class Ktedonobacteria.</title>
        <authorList>
            <person name="Yabe S."/>
            <person name="Zheng Y."/>
            <person name="Wang C.M."/>
            <person name="Sakai Y."/>
            <person name="Abe K."/>
            <person name="Yokota A."/>
            <person name="Donadio S."/>
            <person name="Cavaletti L."/>
            <person name="Monciardini P."/>
        </authorList>
    </citation>
    <scope>NUCLEOTIDE SEQUENCE [LARGE SCALE GENOMIC DNA]</scope>
    <source>
        <strain evidence="9 10">SOSP1-30</strain>
    </source>
</reference>
<accession>A0ABQ3V460</accession>
<dbReference type="Proteomes" id="UP000654345">
    <property type="component" value="Unassembled WGS sequence"/>
</dbReference>
<dbReference type="PANTHER" id="PTHR30193">
    <property type="entry name" value="ABC TRANSPORTER PERMEASE PROTEIN"/>
    <property type="match status" value="1"/>
</dbReference>
<comment type="subcellular location">
    <subcellularLocation>
        <location evidence="1 7">Cell membrane</location>
        <topology evidence="1 7">Multi-pass membrane protein</topology>
    </subcellularLocation>
</comment>
<evidence type="ECO:0000313" key="10">
    <source>
        <dbReference type="Proteomes" id="UP000654345"/>
    </source>
</evidence>
<organism evidence="9 10">
    <name type="scientific">Ktedonobacter robiniae</name>
    <dbReference type="NCBI Taxonomy" id="2778365"/>
    <lineage>
        <taxon>Bacteria</taxon>
        <taxon>Bacillati</taxon>
        <taxon>Chloroflexota</taxon>
        <taxon>Ktedonobacteria</taxon>
        <taxon>Ktedonobacterales</taxon>
        <taxon>Ktedonobacteraceae</taxon>
        <taxon>Ktedonobacter</taxon>
    </lineage>
</organism>
<feature type="transmembrane region" description="Helical" evidence="7">
    <location>
        <begin position="296"/>
        <end position="318"/>
    </location>
</feature>
<dbReference type="SUPFAM" id="SSF161098">
    <property type="entry name" value="MetI-like"/>
    <property type="match status" value="1"/>
</dbReference>
<comment type="similarity">
    <text evidence="7">Belongs to the binding-protein-dependent transport system permease family.</text>
</comment>
<feature type="domain" description="ABC transmembrane type-1" evidence="8">
    <location>
        <begin position="105"/>
        <end position="318"/>
    </location>
</feature>
<keyword evidence="10" id="KW-1185">Reference proteome</keyword>
<comment type="caution">
    <text evidence="9">The sequence shown here is derived from an EMBL/GenBank/DDBJ whole genome shotgun (WGS) entry which is preliminary data.</text>
</comment>
<dbReference type="RefSeq" id="WP_201375906.1">
    <property type="nucleotide sequence ID" value="NZ_BNJG01000003.1"/>
</dbReference>
<dbReference type="InterPro" id="IPR051393">
    <property type="entry name" value="ABC_transporter_permease"/>
</dbReference>
<feature type="transmembrane region" description="Helical" evidence="7">
    <location>
        <begin position="104"/>
        <end position="130"/>
    </location>
</feature>